<dbReference type="RefSeq" id="WP_111277305.1">
    <property type="nucleotide sequence ID" value="NZ_QFYS01000009.1"/>
</dbReference>
<gene>
    <name evidence="1" type="ORF">DJ019_17140</name>
</gene>
<dbReference type="AlphaFoldDB" id="A0A328B994"/>
<organism evidence="1 2">
    <name type="scientific">Phenylobacterium kunshanense</name>
    <dbReference type="NCBI Taxonomy" id="1445034"/>
    <lineage>
        <taxon>Bacteria</taxon>
        <taxon>Pseudomonadati</taxon>
        <taxon>Pseudomonadota</taxon>
        <taxon>Alphaproteobacteria</taxon>
        <taxon>Caulobacterales</taxon>
        <taxon>Caulobacteraceae</taxon>
        <taxon>Phenylobacterium</taxon>
    </lineage>
</organism>
<dbReference type="OrthoDB" id="7210206at2"/>
<evidence type="ECO:0000313" key="1">
    <source>
        <dbReference type="EMBL" id="RAK63001.1"/>
    </source>
</evidence>
<evidence type="ECO:0000313" key="2">
    <source>
        <dbReference type="Proteomes" id="UP000249524"/>
    </source>
</evidence>
<proteinExistence type="predicted"/>
<sequence length="196" mass="20071">MPSSWSPSLRFELQFTGENINLWGEKLNAVLQHADYAVAGWLTKPLSGPAALSTANAGDDEARAAMVKFTGGAGPFTVTIPPVSKSYLVWNACDGPVTLTTGAGATVTVDPGDILWIVTDGGAVKTPGYGGASIKDWVSSVAWSYNAGALPAQAGNAGKFVRTDGSSASWQSLSTSDLSDYAGAVKGLALAFAIAL</sequence>
<keyword evidence="2" id="KW-1185">Reference proteome</keyword>
<dbReference type="Proteomes" id="UP000249524">
    <property type="component" value="Unassembled WGS sequence"/>
</dbReference>
<dbReference type="EMBL" id="QFYS01000009">
    <property type="protein sequence ID" value="RAK63001.1"/>
    <property type="molecule type" value="Genomic_DNA"/>
</dbReference>
<comment type="caution">
    <text evidence="1">The sequence shown here is derived from an EMBL/GenBank/DDBJ whole genome shotgun (WGS) entry which is preliminary data.</text>
</comment>
<protein>
    <submittedName>
        <fullName evidence="1">Uncharacterized protein</fullName>
    </submittedName>
</protein>
<accession>A0A328B994</accession>
<reference evidence="1 2" key="1">
    <citation type="submission" date="2018-05" db="EMBL/GenBank/DDBJ databases">
        <authorList>
            <person name="Lanie J.A."/>
            <person name="Ng W.-L."/>
            <person name="Kazmierczak K.M."/>
            <person name="Andrzejewski T.M."/>
            <person name="Davidsen T.M."/>
            <person name="Wayne K.J."/>
            <person name="Tettelin H."/>
            <person name="Glass J.I."/>
            <person name="Rusch D."/>
            <person name="Podicherti R."/>
            <person name="Tsui H.-C.T."/>
            <person name="Winkler M.E."/>
        </authorList>
    </citation>
    <scope>NUCLEOTIDE SEQUENCE [LARGE SCALE GENOMIC DNA]</scope>
    <source>
        <strain evidence="1 2">BUT-10</strain>
    </source>
</reference>
<name>A0A328B994_9CAUL</name>